<dbReference type="Gene3D" id="3.30.70.100">
    <property type="match status" value="1"/>
</dbReference>
<dbReference type="AlphaFoldDB" id="A0A2S0MKP6"/>
<dbReference type="KEGG" id="thas:C6Y53_00060"/>
<evidence type="ECO:0000313" key="2">
    <source>
        <dbReference type="Proteomes" id="UP000237655"/>
    </source>
</evidence>
<organism evidence="1 2">
    <name type="scientific">Pukyongiella litopenaei</name>
    <dbReference type="NCBI Taxonomy" id="2605946"/>
    <lineage>
        <taxon>Bacteria</taxon>
        <taxon>Pseudomonadati</taxon>
        <taxon>Pseudomonadota</taxon>
        <taxon>Alphaproteobacteria</taxon>
        <taxon>Rhodobacterales</taxon>
        <taxon>Paracoccaceae</taxon>
        <taxon>Pukyongiella</taxon>
    </lineage>
</organism>
<proteinExistence type="predicted"/>
<name>A0A2S0MKP6_9RHOB</name>
<reference evidence="2" key="1">
    <citation type="submission" date="2018-03" db="EMBL/GenBank/DDBJ databases">
        <title>Genomic analysis of the strain SH-1 isolated from shrimp intestine.</title>
        <authorList>
            <person name="Kim Y.-S."/>
            <person name="Kim S.-E."/>
            <person name="Kim K.-H."/>
        </authorList>
    </citation>
    <scope>NUCLEOTIDE SEQUENCE [LARGE SCALE GENOMIC DNA]</scope>
    <source>
        <strain evidence="2">SH-1</strain>
    </source>
</reference>
<gene>
    <name evidence="1" type="ORF">C6Y53_00060</name>
</gene>
<sequence length="98" mass="11417">MIVRIFRVRAREGRVDEFRSFFTETAIPLMRRQSGLTTLIPGLPRPETPRDFSMVMVWNSVEALAAFAGDDWRQPHIDPAEAEIVEDRWLDHYDLAET</sequence>
<dbReference type="RefSeq" id="WP_106470578.1">
    <property type="nucleotide sequence ID" value="NZ_CP027665.1"/>
</dbReference>
<dbReference type="Proteomes" id="UP000237655">
    <property type="component" value="Chromosome"/>
</dbReference>
<dbReference type="SUPFAM" id="SSF54909">
    <property type="entry name" value="Dimeric alpha+beta barrel"/>
    <property type="match status" value="1"/>
</dbReference>
<evidence type="ECO:0000313" key="1">
    <source>
        <dbReference type="EMBL" id="AVO36263.1"/>
    </source>
</evidence>
<dbReference type="InterPro" id="IPR011008">
    <property type="entry name" value="Dimeric_a/b-barrel"/>
</dbReference>
<accession>A0A2S0MKP6</accession>
<dbReference type="EMBL" id="CP027665">
    <property type="protein sequence ID" value="AVO36263.1"/>
    <property type="molecule type" value="Genomic_DNA"/>
</dbReference>
<evidence type="ECO:0008006" key="3">
    <source>
        <dbReference type="Google" id="ProtNLM"/>
    </source>
</evidence>
<keyword evidence="2" id="KW-1185">Reference proteome</keyword>
<protein>
    <recommendedName>
        <fullName evidence="3">ABM domain-containing protein</fullName>
    </recommendedName>
</protein>